<protein>
    <submittedName>
        <fullName evidence="2">Unplaced genomic scaffold SPHSTscaffold_96, whole genome shotgun sequence</fullName>
    </submittedName>
</protein>
<keyword evidence="3" id="KW-1185">Reference proteome</keyword>
<accession>A0A0C9V6F6</accession>
<dbReference type="AlphaFoldDB" id="A0A0C9V6F6"/>
<dbReference type="InterPro" id="IPR011990">
    <property type="entry name" value="TPR-like_helical_dom_sf"/>
</dbReference>
<reference evidence="2 3" key="1">
    <citation type="submission" date="2014-06" db="EMBL/GenBank/DDBJ databases">
        <title>Evolutionary Origins and Diversification of the Mycorrhizal Mutualists.</title>
        <authorList>
            <consortium name="DOE Joint Genome Institute"/>
            <consortium name="Mycorrhizal Genomics Consortium"/>
            <person name="Kohler A."/>
            <person name="Kuo A."/>
            <person name="Nagy L.G."/>
            <person name="Floudas D."/>
            <person name="Copeland A."/>
            <person name="Barry K.W."/>
            <person name="Cichocki N."/>
            <person name="Veneault-Fourrey C."/>
            <person name="LaButti K."/>
            <person name="Lindquist E.A."/>
            <person name="Lipzen A."/>
            <person name="Lundell T."/>
            <person name="Morin E."/>
            <person name="Murat C."/>
            <person name="Riley R."/>
            <person name="Ohm R."/>
            <person name="Sun H."/>
            <person name="Tunlid A."/>
            <person name="Henrissat B."/>
            <person name="Grigoriev I.V."/>
            <person name="Hibbett D.S."/>
            <person name="Martin F."/>
        </authorList>
    </citation>
    <scope>NUCLEOTIDE SEQUENCE [LARGE SCALE GENOMIC DNA]</scope>
    <source>
        <strain evidence="2 3">SS14</strain>
    </source>
</reference>
<dbReference type="Gene3D" id="1.25.40.10">
    <property type="entry name" value="Tetratricopeptide repeat domain"/>
    <property type="match status" value="1"/>
</dbReference>
<organism evidence="2 3">
    <name type="scientific">Sphaerobolus stellatus (strain SS14)</name>
    <dbReference type="NCBI Taxonomy" id="990650"/>
    <lineage>
        <taxon>Eukaryota</taxon>
        <taxon>Fungi</taxon>
        <taxon>Dikarya</taxon>
        <taxon>Basidiomycota</taxon>
        <taxon>Agaricomycotina</taxon>
        <taxon>Agaricomycetes</taxon>
        <taxon>Phallomycetidae</taxon>
        <taxon>Geastrales</taxon>
        <taxon>Sphaerobolaceae</taxon>
        <taxon>Sphaerobolus</taxon>
    </lineage>
</organism>
<name>A0A0C9V6F6_SPHS4</name>
<dbReference type="HOGENOM" id="CLU_1152378_0_0_1"/>
<evidence type="ECO:0000256" key="1">
    <source>
        <dbReference type="SAM" id="MobiDB-lite"/>
    </source>
</evidence>
<dbReference type="EMBL" id="KN837171">
    <property type="protein sequence ID" value="KIJ37177.1"/>
    <property type="molecule type" value="Genomic_DNA"/>
</dbReference>
<proteinExistence type="predicted"/>
<gene>
    <name evidence="2" type="ORF">M422DRAFT_50623</name>
</gene>
<sequence>MLVNQMIEQEMEVPVNACMTLLYGTKHHHPEHVRQICKVLTGRGNLGLMNDTTFTSLLYCFVRAGYPLERIKAITKKYVGRQTKGWVPGPGFFTPLIQSYTAHGDVKEASAALQKYRSTLTKAKVVYRYRTLRKSYARLHRDFFRGWLAKSQLNVPKPNIEKPRRSIRPATPLSAPYTAYLELFQKRGCAGGAAGKHAIVIGRPHAVDEDRRDRPRHPFLQQSDSSAHCAGLWTSSTREEG</sequence>
<evidence type="ECO:0000313" key="3">
    <source>
        <dbReference type="Proteomes" id="UP000054279"/>
    </source>
</evidence>
<evidence type="ECO:0000313" key="2">
    <source>
        <dbReference type="EMBL" id="KIJ37177.1"/>
    </source>
</evidence>
<feature type="region of interest" description="Disordered" evidence="1">
    <location>
        <begin position="205"/>
        <end position="241"/>
    </location>
</feature>
<dbReference type="Proteomes" id="UP000054279">
    <property type="component" value="Unassembled WGS sequence"/>
</dbReference>